<dbReference type="InterPro" id="IPR012340">
    <property type="entry name" value="NA-bd_OB-fold"/>
</dbReference>
<proteinExistence type="predicted"/>
<accession>A0ABX2TD42</accession>
<reference evidence="2 3" key="1">
    <citation type="submission" date="2020-05" db="EMBL/GenBank/DDBJ databases">
        <title>Azospirillum oleiclasticum sp. nov, a nitrogen-fixing and heavy crude oil-emulsifying bacterium isolated from the crude oil of Yumen Oilfield.</title>
        <authorList>
            <person name="Wu D."/>
            <person name="Cai M."/>
            <person name="Zhang X."/>
        </authorList>
    </citation>
    <scope>NUCLEOTIDE SEQUENCE [LARGE SCALE GENOMIC DNA]</scope>
    <source>
        <strain evidence="2 3">ROY-1-1-2</strain>
    </source>
</reference>
<evidence type="ECO:0000313" key="3">
    <source>
        <dbReference type="Proteomes" id="UP000584642"/>
    </source>
</evidence>
<evidence type="ECO:0000313" key="2">
    <source>
        <dbReference type="EMBL" id="NYZ22089.1"/>
    </source>
</evidence>
<gene>
    <name evidence="2" type="ORF">HND93_20435</name>
</gene>
<sequence>MDESGQPPRSPRQRFLDHCARGELAFQRDPESGAAFFYPRAVAPGSGGESPPWDVSAGLGTVYSTTCIRTRGGDHNVALIDLDEGFRILSRVETPAPDAVRIGQRVRVRMRTDGDEPYPVFDLLEDGA</sequence>
<dbReference type="InterPro" id="IPR052513">
    <property type="entry name" value="Thioester_dehydratase-like"/>
</dbReference>
<comment type="caution">
    <text evidence="2">The sequence shown here is derived from an EMBL/GenBank/DDBJ whole genome shotgun (WGS) entry which is preliminary data.</text>
</comment>
<feature type="domain" description="ChsH2 C-terminal OB-fold" evidence="1">
    <location>
        <begin position="53"/>
        <end position="111"/>
    </location>
</feature>
<dbReference type="Pfam" id="PF01796">
    <property type="entry name" value="OB_ChsH2_C"/>
    <property type="match status" value="1"/>
</dbReference>
<dbReference type="PANTHER" id="PTHR34075:SF5">
    <property type="entry name" value="BLR3430 PROTEIN"/>
    <property type="match status" value="1"/>
</dbReference>
<dbReference type="InterPro" id="IPR002878">
    <property type="entry name" value="ChsH2_C"/>
</dbReference>
<name>A0ABX2TD42_9PROT</name>
<dbReference type="PANTHER" id="PTHR34075">
    <property type="entry name" value="BLR3430 PROTEIN"/>
    <property type="match status" value="1"/>
</dbReference>
<dbReference type="Proteomes" id="UP000584642">
    <property type="component" value="Unassembled WGS sequence"/>
</dbReference>
<organism evidence="2 3">
    <name type="scientific">Azospirillum oleiclasticum</name>
    <dbReference type="NCBI Taxonomy" id="2735135"/>
    <lineage>
        <taxon>Bacteria</taxon>
        <taxon>Pseudomonadati</taxon>
        <taxon>Pseudomonadota</taxon>
        <taxon>Alphaproteobacteria</taxon>
        <taxon>Rhodospirillales</taxon>
        <taxon>Azospirillaceae</taxon>
        <taxon>Azospirillum</taxon>
    </lineage>
</organism>
<keyword evidence="3" id="KW-1185">Reference proteome</keyword>
<dbReference type="EMBL" id="JABFDB010000014">
    <property type="protein sequence ID" value="NYZ22089.1"/>
    <property type="molecule type" value="Genomic_DNA"/>
</dbReference>
<protein>
    <recommendedName>
        <fullName evidence="1">ChsH2 C-terminal OB-fold domain-containing protein</fullName>
    </recommendedName>
</protein>
<dbReference type="RefSeq" id="WP_180283853.1">
    <property type="nucleotide sequence ID" value="NZ_JABFDB010000014.1"/>
</dbReference>
<evidence type="ECO:0000259" key="1">
    <source>
        <dbReference type="Pfam" id="PF01796"/>
    </source>
</evidence>
<dbReference type="SUPFAM" id="SSF50249">
    <property type="entry name" value="Nucleic acid-binding proteins"/>
    <property type="match status" value="1"/>
</dbReference>